<sequence>MNATSLYVSTCRLIILADAADKSSWTDLFRLVPYLRQSLSCTVCGNLLKEPYTPTSASCQHHVCKKCKGGRKKLKPSCSWCKDYESYGENLQLRILLQCYKKLCEYFMGTDVYKTLLDEDEIAAGVNGGTVASSGLIDLIQEGAGFSDDYKSTAGLSKSAYSILPCVYTNSAGTQTHAASSSHNSESRSSKGSPNSRSTSNGSPLYSVMYAGSGNKITIKRKNVDELDAHESGSSRESKSSQLGFKKPSNRSRSSASSKRKGCRCGNATATPGKLTCCGQRCPCYVESKPCTECKCKGLYTSQLQEVSPSLPATIMMDEEFAGSGEEELSSPHEYTLASPSDMHDMNDMQEMHDMHDMHDMHSMHEMQDMHEMHDIDDMQDLDEQEQSPLSPASQDVNSDIEVDV</sequence>
<dbReference type="GO" id="GO:0072487">
    <property type="term" value="C:MSL complex"/>
    <property type="evidence" value="ECO:0007669"/>
    <property type="project" value="UniProtKB-UniRule"/>
</dbReference>
<evidence type="ECO:0000256" key="7">
    <source>
        <dbReference type="ARBA" id="ARBA00022679"/>
    </source>
</evidence>
<evidence type="ECO:0000256" key="5">
    <source>
        <dbReference type="ARBA" id="ARBA00012483"/>
    </source>
</evidence>
<feature type="compositionally biased region" description="Basic and acidic residues" evidence="20">
    <location>
        <begin position="227"/>
        <end position="239"/>
    </location>
</feature>
<feature type="region of interest" description="Disordered" evidence="20">
    <location>
        <begin position="177"/>
        <end position="205"/>
    </location>
</feature>
<reference evidence="23" key="1">
    <citation type="journal article" date="2021" name="G3 (Bethesda)">
        <title>Genome and transcriptome analysis of the beet armyworm Spodoptera exigua reveals targets for pest control. .</title>
        <authorList>
            <person name="Simon S."/>
            <person name="Breeschoten T."/>
            <person name="Jansen H.J."/>
            <person name="Dirks R.P."/>
            <person name="Schranz M.E."/>
            <person name="Ros V.I.D."/>
        </authorList>
    </citation>
    <scope>NUCLEOTIDE SEQUENCE</scope>
    <source>
        <strain evidence="23">TB_SE_WUR_2020</strain>
    </source>
</reference>
<dbReference type="Proteomes" id="UP000814243">
    <property type="component" value="Unassembled WGS sequence"/>
</dbReference>
<evidence type="ECO:0000256" key="1">
    <source>
        <dbReference type="ARBA" id="ARBA00000900"/>
    </source>
</evidence>
<dbReference type="InterPro" id="IPR013083">
    <property type="entry name" value="Znf_RING/FYVE/PHD"/>
</dbReference>
<dbReference type="FunFam" id="3.30.40.10:FF:000174">
    <property type="entry name" value="E3 ubiquitin-protein ligase MSL2"/>
    <property type="match status" value="1"/>
</dbReference>
<evidence type="ECO:0000256" key="19">
    <source>
        <dbReference type="PROSITE-ProRule" id="PRU01396"/>
    </source>
</evidence>
<evidence type="ECO:0000259" key="22">
    <source>
        <dbReference type="PROSITE" id="PS52051"/>
    </source>
</evidence>
<evidence type="ECO:0000256" key="14">
    <source>
        <dbReference type="ARBA" id="ARBA00023242"/>
    </source>
</evidence>
<accession>A0A922SLU8</accession>
<keyword evidence="11" id="KW-0833">Ubl conjugation pathway</keyword>
<feature type="compositionally biased region" description="Low complexity" evidence="20">
    <location>
        <begin position="190"/>
        <end position="201"/>
    </location>
</feature>
<dbReference type="PANTHER" id="PTHR16048">
    <property type="entry name" value="MSL2-RELATED"/>
    <property type="match status" value="1"/>
</dbReference>
<dbReference type="GO" id="GO:0061630">
    <property type="term" value="F:ubiquitin protein ligase activity"/>
    <property type="evidence" value="ECO:0007669"/>
    <property type="project" value="UniProtKB-EC"/>
</dbReference>
<keyword evidence="10 18" id="KW-0863">Zinc-finger</keyword>
<keyword evidence="12" id="KW-0862">Zinc</keyword>
<dbReference type="GO" id="GO:0006325">
    <property type="term" value="P:chromatin organization"/>
    <property type="evidence" value="ECO:0007669"/>
    <property type="project" value="UniProtKB-KW"/>
</dbReference>
<dbReference type="InterPro" id="IPR001841">
    <property type="entry name" value="Znf_RING"/>
</dbReference>
<evidence type="ECO:0000256" key="15">
    <source>
        <dbReference type="ARBA" id="ARBA00061593"/>
    </source>
</evidence>
<evidence type="ECO:0000256" key="18">
    <source>
        <dbReference type="PROSITE-ProRule" id="PRU00175"/>
    </source>
</evidence>
<dbReference type="PANTHER" id="PTHR16048:SF3">
    <property type="entry name" value="E3 UBIQUITIN-PROTEIN LIGASE MSL2"/>
    <property type="match status" value="1"/>
</dbReference>
<feature type="domain" description="CXC MSL2-type" evidence="22">
    <location>
        <begin position="258"/>
        <end position="309"/>
    </location>
</feature>
<proteinExistence type="inferred from homology"/>
<comment type="catalytic activity">
    <reaction evidence="1">
        <text>S-ubiquitinyl-[E2 ubiquitin-conjugating enzyme]-L-cysteine + [acceptor protein]-L-lysine = [E2 ubiquitin-conjugating enzyme]-L-cysteine + N(6)-ubiquitinyl-[acceptor protein]-L-lysine.</text>
        <dbReference type="EC" id="2.3.2.27"/>
    </reaction>
</comment>
<evidence type="ECO:0000256" key="12">
    <source>
        <dbReference type="ARBA" id="ARBA00022833"/>
    </source>
</evidence>
<dbReference type="InterPro" id="IPR037922">
    <property type="entry name" value="MSL2"/>
</dbReference>
<evidence type="ECO:0000256" key="9">
    <source>
        <dbReference type="ARBA" id="ARBA00022763"/>
    </source>
</evidence>
<evidence type="ECO:0000256" key="16">
    <source>
        <dbReference type="ARBA" id="ARBA00069328"/>
    </source>
</evidence>
<dbReference type="InterPro" id="IPR032049">
    <property type="entry name" value="Msl2-CXC"/>
</dbReference>
<comment type="pathway">
    <text evidence="4">Protein modification; protein ubiquitination.</text>
</comment>
<dbReference type="InterPro" id="IPR033467">
    <property type="entry name" value="Tesmin/TSO1-like_CXC"/>
</dbReference>
<evidence type="ECO:0000256" key="17">
    <source>
        <dbReference type="ARBA" id="ARBA00077415"/>
    </source>
</evidence>
<comment type="similarity">
    <text evidence="15 19">Belongs to the MSL2 family.</text>
</comment>
<dbReference type="GO" id="GO:0016567">
    <property type="term" value="P:protein ubiquitination"/>
    <property type="evidence" value="ECO:0007669"/>
    <property type="project" value="TreeGrafter"/>
</dbReference>
<evidence type="ECO:0000256" key="2">
    <source>
        <dbReference type="ARBA" id="ARBA00004123"/>
    </source>
</evidence>
<dbReference type="AlphaFoldDB" id="A0A922SLU8"/>
<dbReference type="EMBL" id="JACEFF010000215">
    <property type="protein sequence ID" value="KAH9641793.1"/>
    <property type="molecule type" value="Genomic_DNA"/>
</dbReference>
<organism evidence="23 24">
    <name type="scientific">Spodoptera exigua</name>
    <name type="common">Beet armyworm</name>
    <name type="synonym">Noctua fulgens</name>
    <dbReference type="NCBI Taxonomy" id="7107"/>
    <lineage>
        <taxon>Eukaryota</taxon>
        <taxon>Metazoa</taxon>
        <taxon>Ecdysozoa</taxon>
        <taxon>Arthropoda</taxon>
        <taxon>Hexapoda</taxon>
        <taxon>Insecta</taxon>
        <taxon>Pterygota</taxon>
        <taxon>Neoptera</taxon>
        <taxon>Endopterygota</taxon>
        <taxon>Lepidoptera</taxon>
        <taxon>Glossata</taxon>
        <taxon>Ditrysia</taxon>
        <taxon>Noctuoidea</taxon>
        <taxon>Noctuidae</taxon>
        <taxon>Amphipyrinae</taxon>
        <taxon>Spodoptera</taxon>
    </lineage>
</organism>
<evidence type="ECO:0000313" key="23">
    <source>
        <dbReference type="EMBL" id="KAH9641793.1"/>
    </source>
</evidence>
<keyword evidence="14 19" id="KW-0539">Nucleus</keyword>
<protein>
    <recommendedName>
        <fullName evidence="16">E3 ubiquitin-protein ligase MSL2</fullName>
        <ecNumber evidence="5">2.3.2.27</ecNumber>
    </recommendedName>
    <alternativeName>
        <fullName evidence="17">Male-specific lethal-2 homolog</fullName>
    </alternativeName>
</protein>
<dbReference type="InterPro" id="IPR032043">
    <property type="entry name" value="Msl2_Znf-RING"/>
</dbReference>
<dbReference type="EC" id="2.3.2.27" evidence="5"/>
<evidence type="ECO:0000256" key="10">
    <source>
        <dbReference type="ARBA" id="ARBA00022771"/>
    </source>
</evidence>
<evidence type="ECO:0000256" key="6">
    <source>
        <dbReference type="ARBA" id="ARBA00022454"/>
    </source>
</evidence>
<evidence type="ECO:0000256" key="13">
    <source>
        <dbReference type="ARBA" id="ARBA00022853"/>
    </source>
</evidence>
<name>A0A922SLU8_SPOEX</name>
<evidence type="ECO:0000256" key="11">
    <source>
        <dbReference type="ARBA" id="ARBA00022786"/>
    </source>
</evidence>
<evidence type="ECO:0000313" key="24">
    <source>
        <dbReference type="Proteomes" id="UP000814243"/>
    </source>
</evidence>
<evidence type="ECO:0000256" key="4">
    <source>
        <dbReference type="ARBA" id="ARBA00004906"/>
    </source>
</evidence>
<comment type="caution">
    <text evidence="23">The sequence shown here is derived from an EMBL/GenBank/DDBJ whole genome shotgun (WGS) entry which is preliminary data.</text>
</comment>
<dbReference type="PROSITE" id="PS50089">
    <property type="entry name" value="ZF_RING_2"/>
    <property type="match status" value="1"/>
</dbReference>
<feature type="region of interest" description="Disordered" evidence="20">
    <location>
        <begin position="227"/>
        <end position="266"/>
    </location>
</feature>
<keyword evidence="6 19" id="KW-0158">Chromosome</keyword>
<evidence type="ECO:0000259" key="21">
    <source>
        <dbReference type="PROSITE" id="PS50089"/>
    </source>
</evidence>
<feature type="domain" description="RING-type" evidence="21">
    <location>
        <begin position="41"/>
        <end position="82"/>
    </location>
</feature>
<keyword evidence="13" id="KW-0156">Chromatin regulator</keyword>
<dbReference type="Pfam" id="PF16685">
    <property type="entry name" value="zf-RING_10"/>
    <property type="match status" value="1"/>
</dbReference>
<evidence type="ECO:0000256" key="3">
    <source>
        <dbReference type="ARBA" id="ARBA00004286"/>
    </source>
</evidence>
<dbReference type="GO" id="GO:0008270">
    <property type="term" value="F:zinc ion binding"/>
    <property type="evidence" value="ECO:0007669"/>
    <property type="project" value="UniProtKB-KW"/>
</dbReference>
<comment type="subcellular location">
    <subcellularLocation>
        <location evidence="3">Chromosome</location>
    </subcellularLocation>
    <subcellularLocation>
        <location evidence="2">Nucleus</location>
    </subcellularLocation>
</comment>
<evidence type="ECO:0000256" key="8">
    <source>
        <dbReference type="ARBA" id="ARBA00022723"/>
    </source>
</evidence>
<dbReference type="Gene3D" id="3.30.40.10">
    <property type="entry name" value="Zinc/RING finger domain, C3HC4 (zinc finger)"/>
    <property type="match status" value="1"/>
</dbReference>
<gene>
    <name evidence="23" type="ORF">HF086_003919</name>
</gene>
<keyword evidence="8" id="KW-0479">Metal-binding</keyword>
<keyword evidence="9" id="KW-0227">DNA damage</keyword>
<feature type="compositionally biased region" description="Polar residues" evidence="20">
    <location>
        <begin position="387"/>
        <end position="398"/>
    </location>
</feature>
<feature type="region of interest" description="Disordered" evidence="20">
    <location>
        <begin position="377"/>
        <end position="405"/>
    </location>
</feature>
<keyword evidence="7" id="KW-0808">Transferase</keyword>
<dbReference type="SUPFAM" id="SSF57850">
    <property type="entry name" value="RING/U-box"/>
    <property type="match status" value="1"/>
</dbReference>
<dbReference type="SMART" id="SM01114">
    <property type="entry name" value="CXC"/>
    <property type="match status" value="1"/>
</dbReference>
<dbReference type="Pfam" id="PF16682">
    <property type="entry name" value="MSL2-CXC"/>
    <property type="match status" value="1"/>
</dbReference>
<evidence type="ECO:0000256" key="20">
    <source>
        <dbReference type="SAM" id="MobiDB-lite"/>
    </source>
</evidence>
<dbReference type="GO" id="GO:0006974">
    <property type="term" value="P:DNA damage response"/>
    <property type="evidence" value="ECO:0007669"/>
    <property type="project" value="UniProtKB-KW"/>
</dbReference>
<dbReference type="PROSITE" id="PS52051">
    <property type="entry name" value="CXC_MSL2"/>
    <property type="match status" value="1"/>
</dbReference>
<dbReference type="GO" id="GO:0005634">
    <property type="term" value="C:nucleus"/>
    <property type="evidence" value="ECO:0007669"/>
    <property type="project" value="UniProtKB-SubCell"/>
</dbReference>
<dbReference type="CDD" id="cd13122">
    <property type="entry name" value="MSL2_CXC"/>
    <property type="match status" value="1"/>
</dbReference>